<evidence type="ECO:0000259" key="6">
    <source>
        <dbReference type="Pfam" id="PF16355"/>
    </source>
</evidence>
<dbReference type="InterPro" id="IPR036156">
    <property type="entry name" value="Beta-gal/glucu_dom_sf"/>
</dbReference>
<organism evidence="8 9">
    <name type="scientific">Ructibacterium gallinarum</name>
    <dbReference type="NCBI Taxonomy" id="2779355"/>
    <lineage>
        <taxon>Bacteria</taxon>
        <taxon>Bacillati</taxon>
        <taxon>Bacillota</taxon>
        <taxon>Clostridia</taxon>
        <taxon>Eubacteriales</taxon>
        <taxon>Oscillospiraceae</taxon>
        <taxon>Ructibacterium</taxon>
    </lineage>
</organism>
<proteinExistence type="inferred from homology"/>
<dbReference type="InterPro" id="IPR008979">
    <property type="entry name" value="Galactose-bd-like_sf"/>
</dbReference>
<dbReference type="InterPro" id="IPR013783">
    <property type="entry name" value="Ig-like_fold"/>
</dbReference>
<dbReference type="PANTHER" id="PTHR42732">
    <property type="entry name" value="BETA-GALACTOSIDASE"/>
    <property type="match status" value="1"/>
</dbReference>
<evidence type="ECO:0000256" key="2">
    <source>
        <dbReference type="ARBA" id="ARBA00022801"/>
    </source>
</evidence>
<dbReference type="SUPFAM" id="SSF49785">
    <property type="entry name" value="Galactose-binding domain-like"/>
    <property type="match status" value="1"/>
</dbReference>
<dbReference type="InterPro" id="IPR017853">
    <property type="entry name" value="GH"/>
</dbReference>
<evidence type="ECO:0000259" key="4">
    <source>
        <dbReference type="Pfam" id="PF00703"/>
    </source>
</evidence>
<dbReference type="InterPro" id="IPR006103">
    <property type="entry name" value="Glyco_hydro_2_cat"/>
</dbReference>
<comment type="caution">
    <text evidence="8">The sequence shown here is derived from an EMBL/GenBank/DDBJ whole genome shotgun (WGS) entry which is preliminary data.</text>
</comment>
<evidence type="ECO:0000313" key="9">
    <source>
        <dbReference type="Proteomes" id="UP000806542"/>
    </source>
</evidence>
<protein>
    <submittedName>
        <fullName evidence="8">DUF4982 domain-containing protein</fullName>
    </submittedName>
</protein>
<feature type="domain" description="Glycoside hydrolase family 2 immunoglobulin-like beta-sandwich" evidence="4">
    <location>
        <begin position="145"/>
        <end position="252"/>
    </location>
</feature>
<feature type="domain" description="Glycoside hydrolase family 2" evidence="7">
    <location>
        <begin position="680"/>
        <end position="776"/>
    </location>
</feature>
<dbReference type="InterPro" id="IPR006101">
    <property type="entry name" value="Glyco_hydro_2"/>
</dbReference>
<name>A0A9D5RC60_9FIRM</name>
<dbReference type="PANTHER" id="PTHR42732:SF1">
    <property type="entry name" value="BETA-MANNOSIDASE"/>
    <property type="match status" value="1"/>
</dbReference>
<dbReference type="Proteomes" id="UP000806542">
    <property type="component" value="Unassembled WGS sequence"/>
</dbReference>
<dbReference type="Gene3D" id="2.60.120.260">
    <property type="entry name" value="Galactose-binding domain-like"/>
    <property type="match status" value="1"/>
</dbReference>
<keyword evidence="3" id="KW-0326">Glycosidase</keyword>
<comment type="similarity">
    <text evidence="1">Belongs to the glycosyl hydrolase 2 family.</text>
</comment>
<dbReference type="Gene3D" id="2.60.40.10">
    <property type="entry name" value="Immunoglobulins"/>
    <property type="match status" value="3"/>
</dbReference>
<dbReference type="Pfam" id="PF18565">
    <property type="entry name" value="Glyco_hydro2_C5"/>
    <property type="match status" value="1"/>
</dbReference>
<dbReference type="Pfam" id="PF02836">
    <property type="entry name" value="Glyco_hydro_2_C"/>
    <property type="match status" value="1"/>
</dbReference>
<dbReference type="InterPro" id="IPR032311">
    <property type="entry name" value="DUF4982"/>
</dbReference>
<dbReference type="InterPro" id="IPR006102">
    <property type="entry name" value="Ig-like_GH2"/>
</dbReference>
<feature type="domain" description="DUF4982" evidence="6">
    <location>
        <begin position="611"/>
        <end position="665"/>
    </location>
</feature>
<dbReference type="InterPro" id="IPR051913">
    <property type="entry name" value="GH2_Domain-Containing"/>
</dbReference>
<dbReference type="SUPFAM" id="SSF49303">
    <property type="entry name" value="beta-Galactosidase/glucuronidase domain"/>
    <property type="match status" value="1"/>
</dbReference>
<evidence type="ECO:0000259" key="5">
    <source>
        <dbReference type="Pfam" id="PF02836"/>
    </source>
</evidence>
<evidence type="ECO:0000313" key="8">
    <source>
        <dbReference type="EMBL" id="MBE5040693.1"/>
    </source>
</evidence>
<evidence type="ECO:0000259" key="7">
    <source>
        <dbReference type="Pfam" id="PF18565"/>
    </source>
</evidence>
<reference evidence="8" key="1">
    <citation type="submission" date="2020-10" db="EMBL/GenBank/DDBJ databases">
        <title>ChiBAC.</title>
        <authorList>
            <person name="Zenner C."/>
            <person name="Hitch T.C.A."/>
            <person name="Clavel T."/>
        </authorList>
    </citation>
    <scope>NUCLEOTIDE SEQUENCE</scope>
    <source>
        <strain evidence="8">DSM 107454</strain>
    </source>
</reference>
<keyword evidence="9" id="KW-1185">Reference proteome</keyword>
<sequence length="786" mass="87841">MKKVCISKDWTFSCPEIQGKQIIDIPHDYVIGLKRDAASPGGPSIGFFTGTRGSYTKYMKFGDEKHIILDIDGAYMCARIYLNDNLLDMHPYGYTPYLVDLSDKAWRGMSNKLSIDVSHLQPSSRWYSGSGVYRDVYLWTGGSVRIEPWDMFVTTKELRGDSAAINANITVSADFDCDVALTVKALDADGICVAEKSVDLGAKAGKNGCNVCLDIKNPKLWSCDTPYLYTLCTEVWANGQIEDTAEVTFGIRTISFDAKNGFLLNGEPTKLRGGCIHHDHGVLGSAEFPAAIHRKISLLKSVGYNAVRIAHNPPSLTLLEVCDRHGMLVMDEAFDMWNIPKSNLDYSLWFRDWWQRDISYMVLRDRNHPCVISYSIGNEIPERDGSSDGAEWSEKLANAIREYDSTRPVTSGVCGIWFGIDKDAPVDYKVARMGGFDDVGSGTVESSWGKRTEAYMKPLDIVGYNYLFERYANDAGEYPDRVIWGSETHAINFYDSWKAVLENPNVIGDFTWTAYDNLGEVGTGRYEWAEEGFVDTISFGNFPWRSCYQGDFDLCGYRRPQSYFREAIWKSDTEPHIFTTHPRHNGDDFSGTGWHWYDVADTWTFGDEYIGKPVKTDVYTTADEVIFILNDTEVGRAVPEKGIATAFIPYEKGELTAIAVNGGKQDKSFTLKTAGEAYKIRVVSEKPQIAADNRDLCYFDISIEDENGNRIADAENEIKCEIYGGELLGICSGNPKNDDRYGSAVCHTYEGRAIAIARSSKEGDLKIRITAEGLKGGVGNIVKVIK</sequence>
<dbReference type="InterPro" id="IPR040605">
    <property type="entry name" value="Glyco_hydro2_dom5"/>
</dbReference>
<dbReference type="PRINTS" id="PR00132">
    <property type="entry name" value="GLHYDRLASE2"/>
</dbReference>
<dbReference type="AlphaFoldDB" id="A0A9D5RC60"/>
<dbReference type="SUPFAM" id="SSF51445">
    <property type="entry name" value="(Trans)glycosidases"/>
    <property type="match status" value="1"/>
</dbReference>
<evidence type="ECO:0000256" key="1">
    <source>
        <dbReference type="ARBA" id="ARBA00007401"/>
    </source>
</evidence>
<dbReference type="Pfam" id="PF16355">
    <property type="entry name" value="DUF4982"/>
    <property type="match status" value="1"/>
</dbReference>
<gene>
    <name evidence="8" type="ORF">INF28_09490</name>
</gene>
<evidence type="ECO:0000256" key="3">
    <source>
        <dbReference type="ARBA" id="ARBA00023295"/>
    </source>
</evidence>
<dbReference type="GO" id="GO:0005975">
    <property type="term" value="P:carbohydrate metabolic process"/>
    <property type="evidence" value="ECO:0007669"/>
    <property type="project" value="InterPro"/>
</dbReference>
<keyword evidence="2" id="KW-0378">Hydrolase</keyword>
<dbReference type="RefSeq" id="WP_226393247.1">
    <property type="nucleotide sequence ID" value="NZ_JADCKB010000020.1"/>
</dbReference>
<feature type="domain" description="Glycoside hydrolase family 2 catalytic" evidence="5">
    <location>
        <begin position="260"/>
        <end position="410"/>
    </location>
</feature>
<dbReference type="EMBL" id="JADCKB010000020">
    <property type="protein sequence ID" value="MBE5040693.1"/>
    <property type="molecule type" value="Genomic_DNA"/>
</dbReference>
<accession>A0A9D5RC60</accession>
<dbReference type="GO" id="GO:0004553">
    <property type="term" value="F:hydrolase activity, hydrolyzing O-glycosyl compounds"/>
    <property type="evidence" value="ECO:0007669"/>
    <property type="project" value="InterPro"/>
</dbReference>
<dbReference type="Pfam" id="PF00703">
    <property type="entry name" value="Glyco_hydro_2"/>
    <property type="match status" value="1"/>
</dbReference>
<dbReference type="Gene3D" id="3.20.20.80">
    <property type="entry name" value="Glycosidases"/>
    <property type="match status" value="1"/>
</dbReference>